<proteinExistence type="predicted"/>
<gene>
    <name evidence="7" type="ORF">J437_LFUL012778</name>
</gene>
<keyword evidence="4 5" id="KW-0472">Membrane</keyword>
<dbReference type="PROSITE" id="PS50850">
    <property type="entry name" value="MFS"/>
    <property type="match status" value="1"/>
</dbReference>
<organism evidence="7 8">
    <name type="scientific">Ladona fulva</name>
    <name type="common">Scarce chaser dragonfly</name>
    <name type="synonym">Libellula fulva</name>
    <dbReference type="NCBI Taxonomy" id="123851"/>
    <lineage>
        <taxon>Eukaryota</taxon>
        <taxon>Metazoa</taxon>
        <taxon>Ecdysozoa</taxon>
        <taxon>Arthropoda</taxon>
        <taxon>Hexapoda</taxon>
        <taxon>Insecta</taxon>
        <taxon>Pterygota</taxon>
        <taxon>Palaeoptera</taxon>
        <taxon>Odonata</taxon>
        <taxon>Epiprocta</taxon>
        <taxon>Anisoptera</taxon>
        <taxon>Libelluloidea</taxon>
        <taxon>Libellulidae</taxon>
        <taxon>Ladona</taxon>
    </lineage>
</organism>
<feature type="transmembrane region" description="Helical" evidence="5">
    <location>
        <begin position="67"/>
        <end position="86"/>
    </location>
</feature>
<evidence type="ECO:0000256" key="4">
    <source>
        <dbReference type="ARBA" id="ARBA00023136"/>
    </source>
</evidence>
<comment type="caution">
    <text evidence="7">The sequence shown here is derived from an EMBL/GenBank/DDBJ whole genome shotgun (WGS) entry which is preliminary data.</text>
</comment>
<feature type="domain" description="Major facilitator superfamily (MFS) profile" evidence="6">
    <location>
        <begin position="1"/>
        <end position="91"/>
    </location>
</feature>
<dbReference type="InterPro" id="IPR020846">
    <property type="entry name" value="MFS_dom"/>
</dbReference>
<evidence type="ECO:0000313" key="7">
    <source>
        <dbReference type="EMBL" id="KAG8232378.1"/>
    </source>
</evidence>
<dbReference type="AlphaFoldDB" id="A0A8K0KHG6"/>
<dbReference type="OrthoDB" id="3936150at2759"/>
<name>A0A8K0KHG6_LADFU</name>
<evidence type="ECO:0000256" key="3">
    <source>
        <dbReference type="ARBA" id="ARBA00022989"/>
    </source>
</evidence>
<comment type="subcellular location">
    <subcellularLocation>
        <location evidence="1">Membrane</location>
        <topology evidence="1">Multi-pass membrane protein</topology>
    </subcellularLocation>
</comment>
<dbReference type="PANTHER" id="PTHR24064">
    <property type="entry name" value="SOLUTE CARRIER FAMILY 22 MEMBER"/>
    <property type="match status" value="1"/>
</dbReference>
<dbReference type="Gene3D" id="1.20.1250.20">
    <property type="entry name" value="MFS general substrate transporter like domains"/>
    <property type="match status" value="1"/>
</dbReference>
<feature type="transmembrane region" description="Helical" evidence="5">
    <location>
        <begin position="6"/>
        <end position="26"/>
    </location>
</feature>
<reference evidence="7" key="2">
    <citation type="submission" date="2017-10" db="EMBL/GenBank/DDBJ databases">
        <title>Ladona fulva Genome sequencing and assembly.</title>
        <authorList>
            <person name="Murali S."/>
            <person name="Richards S."/>
            <person name="Bandaranaike D."/>
            <person name="Bellair M."/>
            <person name="Blankenburg K."/>
            <person name="Chao H."/>
            <person name="Dinh H."/>
            <person name="Doddapaneni H."/>
            <person name="Dugan-Rocha S."/>
            <person name="Elkadiri S."/>
            <person name="Gnanaolivu R."/>
            <person name="Hernandez B."/>
            <person name="Skinner E."/>
            <person name="Javaid M."/>
            <person name="Lee S."/>
            <person name="Li M."/>
            <person name="Ming W."/>
            <person name="Munidasa M."/>
            <person name="Muniz J."/>
            <person name="Nguyen L."/>
            <person name="Hughes D."/>
            <person name="Osuji N."/>
            <person name="Pu L.-L."/>
            <person name="Puazo M."/>
            <person name="Qu C."/>
            <person name="Quiroz J."/>
            <person name="Raj R."/>
            <person name="Weissenberger G."/>
            <person name="Xin Y."/>
            <person name="Zou X."/>
            <person name="Han Y."/>
            <person name="Worley K."/>
            <person name="Muzny D."/>
            <person name="Gibbs R."/>
        </authorList>
    </citation>
    <scope>NUCLEOTIDE SEQUENCE</scope>
    <source>
        <strain evidence="7">Sampled in the wild</strain>
    </source>
</reference>
<protein>
    <recommendedName>
        <fullName evidence="6">Major facilitator superfamily (MFS) profile domain-containing protein</fullName>
    </recommendedName>
</protein>
<evidence type="ECO:0000256" key="5">
    <source>
        <dbReference type="SAM" id="Phobius"/>
    </source>
</evidence>
<feature type="transmembrane region" description="Helical" evidence="5">
    <location>
        <begin position="38"/>
        <end position="61"/>
    </location>
</feature>
<evidence type="ECO:0000256" key="2">
    <source>
        <dbReference type="ARBA" id="ARBA00022692"/>
    </source>
</evidence>
<keyword evidence="3 5" id="KW-1133">Transmembrane helix</keyword>
<dbReference type="InterPro" id="IPR036259">
    <property type="entry name" value="MFS_trans_sf"/>
</dbReference>
<keyword evidence="2 5" id="KW-0812">Transmembrane</keyword>
<sequence length="106" mass="11465">MTWLYITLAMFGKLAITAAYGAIYVFSAEQFPTVIRNVGIGASSMSARIGGILAPFINLLAEQWKPLPYLIFGAAALTGGLMILLLPETLNKRLPETIEDGENFGK</sequence>
<dbReference type="GO" id="GO:0022857">
    <property type="term" value="F:transmembrane transporter activity"/>
    <property type="evidence" value="ECO:0007669"/>
    <property type="project" value="InterPro"/>
</dbReference>
<accession>A0A8K0KHG6</accession>
<dbReference type="EMBL" id="KZ308614">
    <property type="protein sequence ID" value="KAG8232378.1"/>
    <property type="molecule type" value="Genomic_DNA"/>
</dbReference>
<evidence type="ECO:0000256" key="1">
    <source>
        <dbReference type="ARBA" id="ARBA00004141"/>
    </source>
</evidence>
<dbReference type="SUPFAM" id="SSF103473">
    <property type="entry name" value="MFS general substrate transporter"/>
    <property type="match status" value="1"/>
</dbReference>
<dbReference type="Proteomes" id="UP000792457">
    <property type="component" value="Unassembled WGS sequence"/>
</dbReference>
<evidence type="ECO:0000313" key="8">
    <source>
        <dbReference type="Proteomes" id="UP000792457"/>
    </source>
</evidence>
<dbReference type="GO" id="GO:0016020">
    <property type="term" value="C:membrane"/>
    <property type="evidence" value="ECO:0007669"/>
    <property type="project" value="UniProtKB-SubCell"/>
</dbReference>
<keyword evidence="8" id="KW-1185">Reference proteome</keyword>
<evidence type="ECO:0000259" key="6">
    <source>
        <dbReference type="PROSITE" id="PS50850"/>
    </source>
</evidence>
<reference evidence="7" key="1">
    <citation type="submission" date="2013-04" db="EMBL/GenBank/DDBJ databases">
        <authorList>
            <person name="Qu J."/>
            <person name="Murali S.C."/>
            <person name="Bandaranaike D."/>
            <person name="Bellair M."/>
            <person name="Blankenburg K."/>
            <person name="Chao H."/>
            <person name="Dinh H."/>
            <person name="Doddapaneni H."/>
            <person name="Downs B."/>
            <person name="Dugan-Rocha S."/>
            <person name="Elkadiri S."/>
            <person name="Gnanaolivu R.D."/>
            <person name="Hernandez B."/>
            <person name="Javaid M."/>
            <person name="Jayaseelan J.C."/>
            <person name="Lee S."/>
            <person name="Li M."/>
            <person name="Ming W."/>
            <person name="Munidasa M."/>
            <person name="Muniz J."/>
            <person name="Nguyen L."/>
            <person name="Ongeri F."/>
            <person name="Osuji N."/>
            <person name="Pu L.-L."/>
            <person name="Puazo M."/>
            <person name="Qu C."/>
            <person name="Quiroz J."/>
            <person name="Raj R."/>
            <person name="Weissenberger G."/>
            <person name="Xin Y."/>
            <person name="Zou X."/>
            <person name="Han Y."/>
            <person name="Richards S."/>
            <person name="Worley K."/>
            <person name="Muzny D."/>
            <person name="Gibbs R."/>
        </authorList>
    </citation>
    <scope>NUCLEOTIDE SEQUENCE</scope>
    <source>
        <strain evidence="7">Sampled in the wild</strain>
    </source>
</reference>